<dbReference type="PANTHER" id="PTHR46347">
    <property type="entry name" value="RING/FYVE/PHD ZINC FINGER SUPERFAMILY PROTEIN"/>
    <property type="match status" value="1"/>
</dbReference>
<gene>
    <name evidence="3" type="ORF">EDS130_LOCUS13720</name>
    <name evidence="4" type="ORF">XAT740_LOCUS50914</name>
</gene>
<dbReference type="Proteomes" id="UP000663852">
    <property type="component" value="Unassembled WGS sequence"/>
</dbReference>
<feature type="transmembrane region" description="Helical" evidence="1">
    <location>
        <begin position="240"/>
        <end position="267"/>
    </location>
</feature>
<evidence type="ECO:0000256" key="1">
    <source>
        <dbReference type="SAM" id="Phobius"/>
    </source>
</evidence>
<feature type="transmembrane region" description="Helical" evidence="1">
    <location>
        <begin position="148"/>
        <end position="166"/>
    </location>
</feature>
<dbReference type="InterPro" id="IPR011992">
    <property type="entry name" value="EF-hand-dom_pair"/>
</dbReference>
<evidence type="ECO:0000259" key="2">
    <source>
        <dbReference type="PROSITE" id="PS50222"/>
    </source>
</evidence>
<dbReference type="PANTHER" id="PTHR46347:SF1">
    <property type="entry name" value="RING_FYVE_PHD ZINC FINGER SUPERFAMILY PROTEIN"/>
    <property type="match status" value="1"/>
</dbReference>
<feature type="domain" description="EF-hand" evidence="2">
    <location>
        <begin position="83"/>
        <end position="118"/>
    </location>
</feature>
<dbReference type="EMBL" id="CAJNOJ010000055">
    <property type="protein sequence ID" value="CAF0978038.1"/>
    <property type="molecule type" value="Genomic_DNA"/>
</dbReference>
<dbReference type="GO" id="GO:0005509">
    <property type="term" value="F:calcium ion binding"/>
    <property type="evidence" value="ECO:0007669"/>
    <property type="project" value="InterPro"/>
</dbReference>
<dbReference type="InterPro" id="IPR002048">
    <property type="entry name" value="EF_hand_dom"/>
</dbReference>
<keyword evidence="1" id="KW-1133">Transmembrane helix</keyword>
<evidence type="ECO:0000313" key="5">
    <source>
        <dbReference type="Proteomes" id="UP000663828"/>
    </source>
</evidence>
<accession>A0A814EZC3</accession>
<dbReference type="Proteomes" id="UP000663828">
    <property type="component" value="Unassembled WGS sequence"/>
</dbReference>
<comment type="caution">
    <text evidence="3">The sequence shown here is derived from an EMBL/GenBank/DDBJ whole genome shotgun (WGS) entry which is preliminary data.</text>
</comment>
<dbReference type="Gene3D" id="1.10.238.10">
    <property type="entry name" value="EF-hand"/>
    <property type="match status" value="1"/>
</dbReference>
<organism evidence="3 6">
    <name type="scientific">Adineta ricciae</name>
    <name type="common">Rotifer</name>
    <dbReference type="NCBI Taxonomy" id="249248"/>
    <lineage>
        <taxon>Eukaryota</taxon>
        <taxon>Metazoa</taxon>
        <taxon>Spiralia</taxon>
        <taxon>Gnathifera</taxon>
        <taxon>Rotifera</taxon>
        <taxon>Eurotatoria</taxon>
        <taxon>Bdelloidea</taxon>
        <taxon>Adinetida</taxon>
        <taxon>Adinetidae</taxon>
        <taxon>Adineta</taxon>
    </lineage>
</organism>
<feature type="domain" description="EF-hand" evidence="2">
    <location>
        <begin position="6"/>
        <end position="41"/>
    </location>
</feature>
<keyword evidence="5" id="KW-1185">Reference proteome</keyword>
<evidence type="ECO:0000313" key="3">
    <source>
        <dbReference type="EMBL" id="CAF0978038.1"/>
    </source>
</evidence>
<dbReference type="SUPFAM" id="SSF47473">
    <property type="entry name" value="EF-hand"/>
    <property type="match status" value="1"/>
</dbReference>
<protein>
    <recommendedName>
        <fullName evidence="2">EF-hand domain-containing protein</fullName>
    </recommendedName>
</protein>
<keyword evidence="1" id="KW-0812">Transmembrane</keyword>
<dbReference type="Pfam" id="PF13202">
    <property type="entry name" value="EF-hand_5"/>
    <property type="match status" value="1"/>
</dbReference>
<reference evidence="3" key="1">
    <citation type="submission" date="2021-02" db="EMBL/GenBank/DDBJ databases">
        <authorList>
            <person name="Nowell W R."/>
        </authorList>
    </citation>
    <scope>NUCLEOTIDE SEQUENCE</scope>
</reference>
<feature type="transmembrane region" description="Helical" evidence="1">
    <location>
        <begin position="187"/>
        <end position="211"/>
    </location>
</feature>
<dbReference type="CDD" id="cd00051">
    <property type="entry name" value="EFh"/>
    <property type="match status" value="1"/>
</dbReference>
<dbReference type="EMBL" id="CAJNOR010007948">
    <property type="protein sequence ID" value="CAF1626005.1"/>
    <property type="molecule type" value="Genomic_DNA"/>
</dbReference>
<dbReference type="AlphaFoldDB" id="A0A814EZC3"/>
<dbReference type="SMART" id="SM00054">
    <property type="entry name" value="EFh"/>
    <property type="match status" value="2"/>
</dbReference>
<sequence length="308" mass="35307">MTKRLLDDTYLQREFNSIDTKKTGRVSTDDFRRLVFDTEPLQGFRGAAVDRYLRQLSGNTGYITFNQFREFMHVDTSSIDNPLVLAELTEAFNEVDTNKDGFISREEAQRGITIAGERFKYVIDTVVADPKAERERLIKYHLYVLRDLLAIILLIQSIIVGLGFLMQSLDKDSHRIENLSPTFIRGFAIYYLSAFIVLLALIGFVALIIVFCMGGELNRPSFGTNRNHRLGSSSDSPNGFFLAVVIMVIVCAIIGTVVGIVLSVIIFKKILKHHTERLWLRQEAEKYIVKDFQERRHELEQHRHDVST</sequence>
<name>A0A814EZC3_ADIRI</name>
<dbReference type="OrthoDB" id="26525at2759"/>
<keyword evidence="1" id="KW-0472">Membrane</keyword>
<dbReference type="PROSITE" id="PS50222">
    <property type="entry name" value="EF_HAND_2"/>
    <property type="match status" value="2"/>
</dbReference>
<evidence type="ECO:0000313" key="4">
    <source>
        <dbReference type="EMBL" id="CAF1626005.1"/>
    </source>
</evidence>
<proteinExistence type="predicted"/>
<evidence type="ECO:0000313" key="6">
    <source>
        <dbReference type="Proteomes" id="UP000663852"/>
    </source>
</evidence>